<reference evidence="4 5" key="1">
    <citation type="submission" date="2021-03" db="EMBL/GenBank/DDBJ databases">
        <title>Thermosipho ferrireducens sp.nov., an anaerobic thermophilic iron-reducing bacterium isolated from a deep-sea hydrothermal sulfide deposits.</title>
        <authorList>
            <person name="Zeng X."/>
            <person name="Chen Y."/>
            <person name="Shao Z."/>
        </authorList>
    </citation>
    <scope>NUCLEOTIDE SEQUENCE [LARGE SCALE GENOMIC DNA]</scope>
    <source>
        <strain evidence="4 5">JL129W03</strain>
    </source>
</reference>
<evidence type="ECO:0000313" key="4">
    <source>
        <dbReference type="EMBL" id="QTA37456.1"/>
    </source>
</evidence>
<evidence type="ECO:0000313" key="5">
    <source>
        <dbReference type="Proteomes" id="UP000671862"/>
    </source>
</evidence>
<dbReference type="Gene3D" id="3.30.1330.30">
    <property type="match status" value="1"/>
</dbReference>
<dbReference type="InterPro" id="IPR001537">
    <property type="entry name" value="SpoU_MeTrfase"/>
</dbReference>
<evidence type="ECO:0000256" key="2">
    <source>
        <dbReference type="ARBA" id="ARBA00022679"/>
    </source>
</evidence>
<dbReference type="RefSeq" id="WP_207566181.1">
    <property type="nucleotide sequence ID" value="NZ_CP071446.1"/>
</dbReference>
<dbReference type="Proteomes" id="UP000671862">
    <property type="component" value="Chromosome"/>
</dbReference>
<dbReference type="InterPro" id="IPR013123">
    <property type="entry name" value="SpoU_subst-bd"/>
</dbReference>
<keyword evidence="1" id="KW-0489">Methyltransferase</keyword>
<dbReference type="Pfam" id="PF00588">
    <property type="entry name" value="SpoU_methylase"/>
    <property type="match status" value="1"/>
</dbReference>
<dbReference type="InterPro" id="IPR029026">
    <property type="entry name" value="tRNA_m1G_MTases_N"/>
</dbReference>
<dbReference type="PANTHER" id="PTHR46429">
    <property type="entry name" value="23S RRNA (GUANOSINE-2'-O-)-METHYLTRANSFERASE RLMB"/>
    <property type="match status" value="1"/>
</dbReference>
<evidence type="ECO:0000256" key="1">
    <source>
        <dbReference type="ARBA" id="ARBA00022603"/>
    </source>
</evidence>
<dbReference type="Pfam" id="PF08032">
    <property type="entry name" value="SpoU_sub_bind"/>
    <property type="match status" value="1"/>
</dbReference>
<accession>A0ABX7S854</accession>
<dbReference type="PANTHER" id="PTHR46429:SF1">
    <property type="entry name" value="23S RRNA (GUANOSINE-2'-O-)-METHYLTRANSFERASE RLMB"/>
    <property type="match status" value="1"/>
</dbReference>
<dbReference type="InterPro" id="IPR029028">
    <property type="entry name" value="Alpha/beta_knot_MTases"/>
</dbReference>
<evidence type="ECO:0000259" key="3">
    <source>
        <dbReference type="SMART" id="SM00967"/>
    </source>
</evidence>
<keyword evidence="5" id="KW-1185">Reference proteome</keyword>
<keyword evidence="2" id="KW-0808">Transferase</keyword>
<dbReference type="InterPro" id="IPR029064">
    <property type="entry name" value="Ribosomal_eL30-like_sf"/>
</dbReference>
<feature type="domain" description="RNA 2-O ribose methyltransferase substrate binding" evidence="3">
    <location>
        <begin position="2"/>
        <end position="76"/>
    </location>
</feature>
<dbReference type="NCBIfam" id="TIGR00186">
    <property type="entry name" value="rRNA_methyl_3"/>
    <property type="match status" value="1"/>
</dbReference>
<gene>
    <name evidence="4" type="primary">rlmB</name>
    <name evidence="4" type="ORF">JYK00_06880</name>
</gene>
<name>A0ABX7S854_9BACT</name>
<dbReference type="SUPFAM" id="SSF55315">
    <property type="entry name" value="L30e-like"/>
    <property type="match status" value="1"/>
</dbReference>
<dbReference type="Gene3D" id="3.40.1280.10">
    <property type="match status" value="1"/>
</dbReference>
<protein>
    <submittedName>
        <fullName evidence="4">23S rRNA (Guanosine(2251)-2'-O)-methyltransferase RlmB</fullName>
    </submittedName>
</protein>
<dbReference type="SUPFAM" id="SSF75217">
    <property type="entry name" value="alpha/beta knot"/>
    <property type="match status" value="1"/>
</dbReference>
<dbReference type="CDD" id="cd18103">
    <property type="entry name" value="SpoU-like_RlmB"/>
    <property type="match status" value="1"/>
</dbReference>
<dbReference type="SMART" id="SM00967">
    <property type="entry name" value="SpoU_sub_bind"/>
    <property type="match status" value="1"/>
</dbReference>
<sequence>MRVYGRNVFREILYSNFPVRMVYFSENGDKELVMLIEQAKSRKLPYTISPKKILTRLCNFDKHQGVVVDIGEFPYKDESSIIETENGKGFFVILDQLQDPHNFGAIIRSAVGAGANAIVIPKNNSVKVTPTVVKVSVGTIFRIPIVEVVNISRFIEKIKKVGFWVYAADMQGVAYYRANLKRPVAIVFGSEGEGIRRGVKQKCDGVVSIPMKNSIDSLNVSVSAGIILFEVARQNENIDS</sequence>
<dbReference type="InterPro" id="IPR004441">
    <property type="entry name" value="rRNA_MeTrfase_TrmH"/>
</dbReference>
<proteinExistence type="predicted"/>
<organism evidence="4 5">
    <name type="scientific">Thermosipho ferrireducens</name>
    <dbReference type="NCBI Taxonomy" id="2571116"/>
    <lineage>
        <taxon>Bacteria</taxon>
        <taxon>Thermotogati</taxon>
        <taxon>Thermotogota</taxon>
        <taxon>Thermotogae</taxon>
        <taxon>Thermotogales</taxon>
        <taxon>Fervidobacteriaceae</taxon>
        <taxon>Thermosipho</taxon>
    </lineage>
</organism>
<dbReference type="EMBL" id="CP071446">
    <property type="protein sequence ID" value="QTA37456.1"/>
    <property type="molecule type" value="Genomic_DNA"/>
</dbReference>